<dbReference type="SUPFAM" id="SSF53187">
    <property type="entry name" value="Zn-dependent exopeptidases"/>
    <property type="match status" value="1"/>
</dbReference>
<dbReference type="EMBL" id="BAAAFZ010000008">
    <property type="protein sequence ID" value="GAA0572661.1"/>
    <property type="molecule type" value="Genomic_DNA"/>
</dbReference>
<dbReference type="InterPro" id="IPR011650">
    <property type="entry name" value="Peptidase_M20_dimer"/>
</dbReference>
<feature type="domain" description="Peptidase M20 dimerisation" evidence="4">
    <location>
        <begin position="184"/>
        <end position="292"/>
    </location>
</feature>
<proteinExistence type="predicted"/>
<evidence type="ECO:0000256" key="2">
    <source>
        <dbReference type="ARBA" id="ARBA00022801"/>
    </source>
</evidence>
<dbReference type="Pfam" id="PF01546">
    <property type="entry name" value="Peptidase_M20"/>
    <property type="match status" value="1"/>
</dbReference>
<evidence type="ECO:0000256" key="1">
    <source>
        <dbReference type="ARBA" id="ARBA00022723"/>
    </source>
</evidence>
<keyword evidence="2" id="KW-0378">Hydrolase</keyword>
<dbReference type="SUPFAM" id="SSF55031">
    <property type="entry name" value="Bacterial exopeptidase dimerisation domain"/>
    <property type="match status" value="1"/>
</dbReference>
<dbReference type="Pfam" id="PF07687">
    <property type="entry name" value="M20_dimer"/>
    <property type="match status" value="1"/>
</dbReference>
<evidence type="ECO:0000313" key="6">
    <source>
        <dbReference type="Proteomes" id="UP001501588"/>
    </source>
</evidence>
<dbReference type="PANTHER" id="PTHR43808">
    <property type="entry name" value="ACETYLORNITHINE DEACETYLASE"/>
    <property type="match status" value="1"/>
</dbReference>
<organism evidence="5 6">
    <name type="scientific">Craurococcus roseus</name>
    <dbReference type="NCBI Taxonomy" id="77585"/>
    <lineage>
        <taxon>Bacteria</taxon>
        <taxon>Pseudomonadati</taxon>
        <taxon>Pseudomonadota</taxon>
        <taxon>Alphaproteobacteria</taxon>
        <taxon>Acetobacterales</taxon>
        <taxon>Acetobacteraceae</taxon>
        <taxon>Craurococcus</taxon>
    </lineage>
</organism>
<comment type="caution">
    <text evidence="5">The sequence shown here is derived from an EMBL/GenBank/DDBJ whole genome shotgun (WGS) entry which is preliminary data.</text>
</comment>
<dbReference type="InterPro" id="IPR002933">
    <property type="entry name" value="Peptidase_M20"/>
</dbReference>
<accession>A0ABP3PWA0</accession>
<sequence length="382" mass="39606">MTKEAKTPAAPSVRPADDAAAVARLAADLVSIDSRSAVSNLAVADRIEAELGGFEVERLDYTDAAGVPKRALVAHRGPPGGHALSGHMDTVPETGWTEEPWAPRLGAAGVLHGLGSADMKGPLAACIVAARGVPGRVPATLLITTDEETTKAGARAVADSALARRLGLRGVLVAEPTRLVPVRGHRASVNITATAEGVQAHSSTGKGRNANWDLIPFLAEMRALAQRLRDDPAFRDGAYDPAFPDFNLVVDNHGTAVNVTVARATCRIKFRRSRGLRAEPVLEAVRDAAARAGVALDVSAEGEAPELAADHPLVRLCAELSGKAPATVPFGTDAVALQALAPCVVMGPGDIAVAHTPEERVSVAELAAAVPLMARFLERGAD</sequence>
<dbReference type="Proteomes" id="UP001501588">
    <property type="component" value="Unassembled WGS sequence"/>
</dbReference>
<keyword evidence="6" id="KW-1185">Reference proteome</keyword>
<name>A0ABP3PWA0_9PROT</name>
<evidence type="ECO:0000313" key="5">
    <source>
        <dbReference type="EMBL" id="GAA0572661.1"/>
    </source>
</evidence>
<gene>
    <name evidence="5" type="primary">argE</name>
    <name evidence="5" type="ORF">GCM10009416_09150</name>
</gene>
<dbReference type="RefSeq" id="WP_343893974.1">
    <property type="nucleotide sequence ID" value="NZ_BAAAFZ010000008.1"/>
</dbReference>
<dbReference type="PANTHER" id="PTHR43808:SF31">
    <property type="entry name" value="N-ACETYL-L-CITRULLINE DEACETYLASE"/>
    <property type="match status" value="1"/>
</dbReference>
<protein>
    <submittedName>
        <fullName evidence="5">Acetylornithine deacetylase</fullName>
    </submittedName>
</protein>
<keyword evidence="3" id="KW-0170">Cobalt</keyword>
<dbReference type="InterPro" id="IPR036264">
    <property type="entry name" value="Bact_exopeptidase_dim_dom"/>
</dbReference>
<keyword evidence="1" id="KW-0479">Metal-binding</keyword>
<evidence type="ECO:0000256" key="3">
    <source>
        <dbReference type="ARBA" id="ARBA00023285"/>
    </source>
</evidence>
<reference evidence="6" key="1">
    <citation type="journal article" date="2019" name="Int. J. Syst. Evol. Microbiol.">
        <title>The Global Catalogue of Microorganisms (GCM) 10K type strain sequencing project: providing services to taxonomists for standard genome sequencing and annotation.</title>
        <authorList>
            <consortium name="The Broad Institute Genomics Platform"/>
            <consortium name="The Broad Institute Genome Sequencing Center for Infectious Disease"/>
            <person name="Wu L."/>
            <person name="Ma J."/>
        </authorList>
    </citation>
    <scope>NUCLEOTIDE SEQUENCE [LARGE SCALE GENOMIC DNA]</scope>
    <source>
        <strain evidence="6">JCM 9933</strain>
    </source>
</reference>
<evidence type="ECO:0000259" key="4">
    <source>
        <dbReference type="Pfam" id="PF07687"/>
    </source>
</evidence>
<dbReference type="Gene3D" id="3.40.630.10">
    <property type="entry name" value="Zn peptidases"/>
    <property type="match status" value="1"/>
</dbReference>
<dbReference type="Gene3D" id="3.30.70.360">
    <property type="match status" value="1"/>
</dbReference>
<dbReference type="InterPro" id="IPR050072">
    <property type="entry name" value="Peptidase_M20A"/>
</dbReference>